<reference evidence="1 2" key="1">
    <citation type="submission" date="2018-06" db="EMBL/GenBank/DDBJ databases">
        <title>Comparative genomics reveals the genomic features of Rhizophagus irregularis, R. cerebriforme, R. diaphanum and Gigaspora rosea, and their symbiotic lifestyle signature.</title>
        <authorList>
            <person name="Morin E."/>
            <person name="San Clemente H."/>
            <person name="Chen E.C.H."/>
            <person name="De La Providencia I."/>
            <person name="Hainaut M."/>
            <person name="Kuo A."/>
            <person name="Kohler A."/>
            <person name="Murat C."/>
            <person name="Tang N."/>
            <person name="Roy S."/>
            <person name="Loubradou J."/>
            <person name="Henrissat B."/>
            <person name="Grigoriev I.V."/>
            <person name="Corradi N."/>
            <person name="Roux C."/>
            <person name="Martin F.M."/>
        </authorList>
    </citation>
    <scope>NUCLEOTIDE SEQUENCE [LARGE SCALE GENOMIC DNA]</scope>
    <source>
        <strain evidence="1 2">DAOM 194757</strain>
    </source>
</reference>
<dbReference type="Proteomes" id="UP000266673">
    <property type="component" value="Unassembled WGS sequence"/>
</dbReference>
<dbReference type="OrthoDB" id="2419736at2759"/>
<name>A0A397VTP7_9GLOM</name>
<evidence type="ECO:0000313" key="2">
    <source>
        <dbReference type="Proteomes" id="UP000266673"/>
    </source>
</evidence>
<organism evidence="1 2">
    <name type="scientific">Gigaspora rosea</name>
    <dbReference type="NCBI Taxonomy" id="44941"/>
    <lineage>
        <taxon>Eukaryota</taxon>
        <taxon>Fungi</taxon>
        <taxon>Fungi incertae sedis</taxon>
        <taxon>Mucoromycota</taxon>
        <taxon>Glomeromycotina</taxon>
        <taxon>Glomeromycetes</taxon>
        <taxon>Diversisporales</taxon>
        <taxon>Gigasporaceae</taxon>
        <taxon>Gigaspora</taxon>
    </lineage>
</organism>
<protein>
    <submittedName>
        <fullName evidence="1">Uncharacterized protein</fullName>
    </submittedName>
</protein>
<sequence length="165" mass="19422">MTNIYNYHLKRRILANINWYQFFCNWLEQPNTIIELRSALQLIYPIEYEIGEQKFRAWKAMLKNVGCFDITPYEKDQSKFEFWSRSITPDSDRSSLSTLYDLGFVTSAPLYPSTNAFWNSFHNSLEINKCGIDGRRRVLSIIANDFNYEIIKENLGVLNDLIRAA</sequence>
<dbReference type="EMBL" id="QKWP01000179">
    <property type="protein sequence ID" value="RIB25308.1"/>
    <property type="molecule type" value="Genomic_DNA"/>
</dbReference>
<comment type="caution">
    <text evidence="1">The sequence shown here is derived from an EMBL/GenBank/DDBJ whole genome shotgun (WGS) entry which is preliminary data.</text>
</comment>
<gene>
    <name evidence="1" type="ORF">C2G38_2138826</name>
</gene>
<dbReference type="AlphaFoldDB" id="A0A397VTP7"/>
<proteinExistence type="predicted"/>
<keyword evidence="2" id="KW-1185">Reference proteome</keyword>
<evidence type="ECO:0000313" key="1">
    <source>
        <dbReference type="EMBL" id="RIB25308.1"/>
    </source>
</evidence>
<accession>A0A397VTP7</accession>